<dbReference type="InterPro" id="IPR002933">
    <property type="entry name" value="Peptidase_M20"/>
</dbReference>
<sequence>MDVLTSAEAAVVERARAAPMLAHLEPWVAVNSGTRNLTGLARMAQLLADAFSALPGGIALIKPDPVEAISATGRLQPIEHGRHLLLTVRPQAPIQLLFAGHMDTVYPADHPFQKMRVREDGALNGPGAADMKGGLAVMLAALEAIENSGFAGRLGYQVVINSDEETGSLSSAPLIARAARGKAAAFVYEPSLADGTLAGARGGTGNFSLAVTGRSAHAGRNPEEGRNALVAAAELALRLADAAGDGLTVNPARIDGGSPNNVVPEHAVLRVNFRPASLDAAARAQAALDSAATEVAAGHDVRVECHGSFNRPPKPIDAAAERLFGLVRDAGQSLGLSVGWRDTGGVCDGNNIAACGVPVIDTMGVRGGAIHSPEEYMLPDSLAERAALSALSILRLVERGSA</sequence>
<evidence type="ECO:0000256" key="3">
    <source>
        <dbReference type="ARBA" id="ARBA00022801"/>
    </source>
</evidence>
<dbReference type="PIRSF" id="PIRSF037238">
    <property type="entry name" value="Carboxypeptidase_G2"/>
    <property type="match status" value="1"/>
</dbReference>
<dbReference type="InterPro" id="IPR017150">
    <property type="entry name" value="Pept_M20_glutamate_carboxypep"/>
</dbReference>
<evidence type="ECO:0000256" key="1">
    <source>
        <dbReference type="ARBA" id="ARBA00001947"/>
    </source>
</evidence>
<dbReference type="Pfam" id="PF07687">
    <property type="entry name" value="M20_dimer"/>
    <property type="match status" value="1"/>
</dbReference>
<comment type="cofactor">
    <cofactor evidence="1">
        <name>Zn(2+)</name>
        <dbReference type="ChEBI" id="CHEBI:29105"/>
    </cofactor>
</comment>
<dbReference type="InterPro" id="IPR036264">
    <property type="entry name" value="Bact_exopeptidase_dim_dom"/>
</dbReference>
<keyword evidence="4" id="KW-0862">Zinc</keyword>
<dbReference type="RefSeq" id="WP_129340775.1">
    <property type="nucleotide sequence ID" value="NZ_JACIDD010000001.1"/>
</dbReference>
<proteinExistence type="predicted"/>
<feature type="active site" description="Proton acceptor" evidence="5">
    <location>
        <position position="164"/>
    </location>
</feature>
<evidence type="ECO:0000256" key="4">
    <source>
        <dbReference type="ARBA" id="ARBA00022833"/>
    </source>
</evidence>
<dbReference type="SUPFAM" id="SSF53187">
    <property type="entry name" value="Zn-dependent exopeptidases"/>
    <property type="match status" value="1"/>
</dbReference>
<evidence type="ECO:0000259" key="6">
    <source>
        <dbReference type="Pfam" id="PF07687"/>
    </source>
</evidence>
<organism evidence="7 8">
    <name type="scientific">Sphingomonas desiccabilis</name>
    <dbReference type="NCBI Taxonomy" id="429134"/>
    <lineage>
        <taxon>Bacteria</taxon>
        <taxon>Pseudomonadati</taxon>
        <taxon>Pseudomonadota</taxon>
        <taxon>Alphaproteobacteria</taxon>
        <taxon>Sphingomonadales</taxon>
        <taxon>Sphingomonadaceae</taxon>
        <taxon>Sphingomonas</taxon>
    </lineage>
</organism>
<accession>A0A4Q2J0E7</accession>
<dbReference type="InterPro" id="IPR011650">
    <property type="entry name" value="Peptidase_M20_dimer"/>
</dbReference>
<dbReference type="OrthoDB" id="9776600at2"/>
<name>A0A4Q2J0E7_9SPHN</name>
<evidence type="ECO:0000256" key="2">
    <source>
        <dbReference type="ARBA" id="ARBA00022723"/>
    </source>
</evidence>
<feature type="domain" description="Peptidase M20 dimerisation" evidence="6">
    <location>
        <begin position="201"/>
        <end position="297"/>
    </location>
</feature>
<comment type="caution">
    <text evidence="7">The sequence shown here is derived from an EMBL/GenBank/DDBJ whole genome shotgun (WGS) entry which is preliminary data.</text>
</comment>
<evidence type="ECO:0000256" key="5">
    <source>
        <dbReference type="PIRSR" id="PIRSR037238-1"/>
    </source>
</evidence>
<keyword evidence="2" id="KW-0479">Metal-binding</keyword>
<dbReference type="NCBIfam" id="NF005602">
    <property type="entry name" value="PRK07338.1"/>
    <property type="match status" value="1"/>
</dbReference>
<dbReference type="Gene3D" id="3.30.70.360">
    <property type="match status" value="1"/>
</dbReference>
<dbReference type="InterPro" id="IPR050072">
    <property type="entry name" value="Peptidase_M20A"/>
</dbReference>
<dbReference type="SUPFAM" id="SSF55031">
    <property type="entry name" value="Bacterial exopeptidase dimerisation domain"/>
    <property type="match status" value="1"/>
</dbReference>
<dbReference type="EMBL" id="SDPT01000001">
    <property type="protein sequence ID" value="RXZ34994.1"/>
    <property type="molecule type" value="Genomic_DNA"/>
</dbReference>
<evidence type="ECO:0000313" key="7">
    <source>
        <dbReference type="EMBL" id="RXZ34994.1"/>
    </source>
</evidence>
<dbReference type="PANTHER" id="PTHR43808:SF9">
    <property type="entry name" value="BLL0789 PROTEIN"/>
    <property type="match status" value="1"/>
</dbReference>
<dbReference type="InterPro" id="IPR001261">
    <property type="entry name" value="ArgE/DapE_CS"/>
</dbReference>
<dbReference type="Pfam" id="PF01546">
    <property type="entry name" value="Peptidase_M20"/>
    <property type="match status" value="1"/>
</dbReference>
<dbReference type="GO" id="GO:0046872">
    <property type="term" value="F:metal ion binding"/>
    <property type="evidence" value="ECO:0007669"/>
    <property type="project" value="UniProtKB-KW"/>
</dbReference>
<keyword evidence="3 7" id="KW-0378">Hydrolase</keyword>
<dbReference type="AlphaFoldDB" id="A0A4Q2J0E7"/>
<protein>
    <submittedName>
        <fullName evidence="7">Hydrolase</fullName>
    </submittedName>
</protein>
<dbReference type="GO" id="GO:0016787">
    <property type="term" value="F:hydrolase activity"/>
    <property type="evidence" value="ECO:0007669"/>
    <property type="project" value="UniProtKB-KW"/>
</dbReference>
<dbReference type="PANTHER" id="PTHR43808">
    <property type="entry name" value="ACETYLORNITHINE DEACETYLASE"/>
    <property type="match status" value="1"/>
</dbReference>
<evidence type="ECO:0000313" key="8">
    <source>
        <dbReference type="Proteomes" id="UP000292347"/>
    </source>
</evidence>
<feature type="active site" evidence="5">
    <location>
        <position position="103"/>
    </location>
</feature>
<gene>
    <name evidence="7" type="ORF">EO081_04905</name>
</gene>
<dbReference type="Gene3D" id="3.40.630.10">
    <property type="entry name" value="Zn peptidases"/>
    <property type="match status" value="1"/>
</dbReference>
<dbReference type="PROSITE" id="PS00758">
    <property type="entry name" value="ARGE_DAPE_CPG2_1"/>
    <property type="match status" value="1"/>
</dbReference>
<dbReference type="Proteomes" id="UP000292347">
    <property type="component" value="Unassembled WGS sequence"/>
</dbReference>
<reference evidence="7 8" key="1">
    <citation type="submission" date="2019-01" db="EMBL/GenBank/DDBJ databases">
        <title>Sphingomonas mucosissima sp. nov. and Sphingomonas desiccabilis sp. nov., from biological soil crusts in the Colorado Plateau, USA.</title>
        <authorList>
            <person name="Zhu D."/>
        </authorList>
    </citation>
    <scope>NUCLEOTIDE SEQUENCE [LARGE SCALE GENOMIC DNA]</scope>
    <source>
        <strain evidence="7 8">CP1D</strain>
    </source>
</reference>
<keyword evidence="8" id="KW-1185">Reference proteome</keyword>